<feature type="transmembrane region" description="Helical" evidence="5">
    <location>
        <begin position="33"/>
        <end position="56"/>
    </location>
</feature>
<accession>A0A5Q0TIA4</accession>
<feature type="transmembrane region" description="Helical" evidence="5">
    <location>
        <begin position="155"/>
        <end position="178"/>
    </location>
</feature>
<comment type="subcellular location">
    <subcellularLocation>
        <location evidence="1">Membrane</location>
        <topology evidence="1">Multi-pass membrane protein</topology>
    </subcellularLocation>
</comment>
<name>A0A5Q0TIA4_9VIBR</name>
<evidence type="ECO:0000313" key="7">
    <source>
        <dbReference type="Proteomes" id="UP000348942"/>
    </source>
</evidence>
<evidence type="ECO:0000256" key="3">
    <source>
        <dbReference type="ARBA" id="ARBA00022989"/>
    </source>
</evidence>
<evidence type="ECO:0000256" key="2">
    <source>
        <dbReference type="ARBA" id="ARBA00022692"/>
    </source>
</evidence>
<keyword evidence="3 5" id="KW-1133">Transmembrane helix</keyword>
<proteinExistence type="predicted"/>
<dbReference type="PANTHER" id="PTHR30249">
    <property type="entry name" value="PUTATIVE SEROTONIN TRANSPORTER"/>
    <property type="match status" value="1"/>
</dbReference>
<feature type="transmembrane region" description="Helical" evidence="5">
    <location>
        <begin position="68"/>
        <end position="85"/>
    </location>
</feature>
<dbReference type="RefSeq" id="WP_153448524.1">
    <property type="nucleotide sequence ID" value="NZ_CP045700.1"/>
</dbReference>
<gene>
    <name evidence="6" type="ORF">GFB47_13240</name>
</gene>
<dbReference type="AlphaFoldDB" id="A0A5Q0TIA4"/>
<sequence length="235" mass="25608">MTYSPFLHQVLIVTYLVFTVACYYFSKWLHRRFPIFIFIPLVFVPIVIVALVLVLNIPYQDYMFDSHWLVWMLGPATLAFAVPVYEYRSLIIKHWLSLSSGVVIAVVAGIGSTLLLSRWFHLSEMLQRSLAMRSITTPFAMAATESIGGKSDLTAVFVVITGVIGIIVGELVLGLLTINSHHGKGAGLGACAHGAGTATAYKIDNQAGVIASLMMMLAGVVTVLLAPMLGHILWA</sequence>
<feature type="transmembrane region" description="Helical" evidence="5">
    <location>
        <begin position="97"/>
        <end position="120"/>
    </location>
</feature>
<evidence type="ECO:0000256" key="4">
    <source>
        <dbReference type="ARBA" id="ARBA00023136"/>
    </source>
</evidence>
<feature type="transmembrane region" description="Helical" evidence="5">
    <location>
        <begin position="6"/>
        <end position="26"/>
    </location>
</feature>
<dbReference type="Pfam" id="PF04172">
    <property type="entry name" value="LrgB"/>
    <property type="match status" value="1"/>
</dbReference>
<evidence type="ECO:0000256" key="1">
    <source>
        <dbReference type="ARBA" id="ARBA00004141"/>
    </source>
</evidence>
<dbReference type="GO" id="GO:0016020">
    <property type="term" value="C:membrane"/>
    <property type="evidence" value="ECO:0007669"/>
    <property type="project" value="UniProtKB-SubCell"/>
</dbReference>
<organism evidence="6 7">
    <name type="scientific">Vibrio algicola</name>
    <dbReference type="NCBI Taxonomy" id="2662262"/>
    <lineage>
        <taxon>Bacteria</taxon>
        <taxon>Pseudomonadati</taxon>
        <taxon>Pseudomonadota</taxon>
        <taxon>Gammaproteobacteria</taxon>
        <taxon>Vibrionales</taxon>
        <taxon>Vibrionaceae</taxon>
        <taxon>Vibrio</taxon>
    </lineage>
</organism>
<dbReference type="Proteomes" id="UP000348942">
    <property type="component" value="Chromosome 2"/>
</dbReference>
<protein>
    <submittedName>
        <fullName evidence="6">LrgB family protein</fullName>
    </submittedName>
</protein>
<dbReference type="EMBL" id="CP045700">
    <property type="protein sequence ID" value="QGA66391.1"/>
    <property type="molecule type" value="Genomic_DNA"/>
</dbReference>
<evidence type="ECO:0000256" key="5">
    <source>
        <dbReference type="SAM" id="Phobius"/>
    </source>
</evidence>
<dbReference type="InterPro" id="IPR007300">
    <property type="entry name" value="CidB/LrgB"/>
</dbReference>
<dbReference type="PANTHER" id="PTHR30249:SF16">
    <property type="entry name" value="INNER MEMBRANE PROTEIN"/>
    <property type="match status" value="1"/>
</dbReference>
<reference evidence="6 7" key="1">
    <citation type="submission" date="2019-10" db="EMBL/GenBank/DDBJ databases">
        <title>Vibrio sp. nov., isolated from Coralline algae surface.</title>
        <authorList>
            <person name="Geng Y."/>
            <person name="Zhang X."/>
        </authorList>
    </citation>
    <scope>NUCLEOTIDE SEQUENCE [LARGE SCALE GENOMIC DNA]</scope>
    <source>
        <strain evidence="6 7">SM1977</strain>
    </source>
</reference>
<feature type="transmembrane region" description="Helical" evidence="5">
    <location>
        <begin position="209"/>
        <end position="234"/>
    </location>
</feature>
<keyword evidence="4 5" id="KW-0472">Membrane</keyword>
<keyword evidence="2 5" id="KW-0812">Transmembrane</keyword>
<evidence type="ECO:0000313" key="6">
    <source>
        <dbReference type="EMBL" id="QGA66391.1"/>
    </source>
</evidence>
<keyword evidence="7" id="KW-1185">Reference proteome</keyword>